<keyword evidence="4 8" id="KW-0812">Transmembrane</keyword>
<evidence type="ECO:0000256" key="3">
    <source>
        <dbReference type="ARBA" id="ARBA00022475"/>
    </source>
</evidence>
<organism evidence="12 13">
    <name type="scientific">Pistricoccus aurantiacus</name>
    <dbReference type="NCBI Taxonomy" id="1883414"/>
    <lineage>
        <taxon>Bacteria</taxon>
        <taxon>Pseudomonadati</taxon>
        <taxon>Pseudomonadota</taxon>
        <taxon>Gammaproteobacteria</taxon>
        <taxon>Oceanospirillales</taxon>
        <taxon>Halomonadaceae</taxon>
        <taxon>Pistricoccus</taxon>
    </lineage>
</organism>
<accession>A0A5B8SRS0</accession>
<comment type="similarity">
    <text evidence="2">Belongs to the MscS (TC 1.A.23) family.</text>
</comment>
<dbReference type="EMBL" id="CP042382">
    <property type="protein sequence ID" value="QEA39832.1"/>
    <property type="molecule type" value="Genomic_DNA"/>
</dbReference>
<protein>
    <submittedName>
        <fullName evidence="12">Mechanosensitive ion channel family protein</fullName>
    </submittedName>
</protein>
<feature type="transmembrane region" description="Helical" evidence="8">
    <location>
        <begin position="93"/>
        <end position="114"/>
    </location>
</feature>
<keyword evidence="6 8" id="KW-0472">Membrane</keyword>
<dbReference type="Gene3D" id="3.30.70.100">
    <property type="match status" value="1"/>
</dbReference>
<dbReference type="InterPro" id="IPR006685">
    <property type="entry name" value="MscS_channel_2nd"/>
</dbReference>
<evidence type="ECO:0000259" key="10">
    <source>
        <dbReference type="Pfam" id="PF21082"/>
    </source>
</evidence>
<dbReference type="Proteomes" id="UP000321272">
    <property type="component" value="Chromosome"/>
</dbReference>
<dbReference type="InterPro" id="IPR010920">
    <property type="entry name" value="LSM_dom_sf"/>
</dbReference>
<dbReference type="Pfam" id="PF00924">
    <property type="entry name" value="MS_channel_2nd"/>
    <property type="match status" value="1"/>
</dbReference>
<dbReference type="InterPro" id="IPR011066">
    <property type="entry name" value="MscS_channel_C_sf"/>
</dbReference>
<dbReference type="InterPro" id="IPR049142">
    <property type="entry name" value="MS_channel_1st"/>
</dbReference>
<dbReference type="Pfam" id="PF21088">
    <property type="entry name" value="MS_channel_1st"/>
    <property type="match status" value="1"/>
</dbReference>
<dbReference type="KEGG" id="paur:FGL86_12620"/>
<feature type="domain" description="Mechanosensitive ion channel transmembrane helices 2/3" evidence="11">
    <location>
        <begin position="177"/>
        <end position="212"/>
    </location>
</feature>
<evidence type="ECO:0000313" key="13">
    <source>
        <dbReference type="Proteomes" id="UP000321272"/>
    </source>
</evidence>
<keyword evidence="13" id="KW-1185">Reference proteome</keyword>
<dbReference type="OrthoDB" id="9775207at2"/>
<dbReference type="SUPFAM" id="SSF82861">
    <property type="entry name" value="Mechanosensitive channel protein MscS (YggB), transmembrane region"/>
    <property type="match status" value="1"/>
</dbReference>
<evidence type="ECO:0000256" key="6">
    <source>
        <dbReference type="ARBA" id="ARBA00023136"/>
    </source>
</evidence>
<comment type="subcellular location">
    <subcellularLocation>
        <location evidence="1">Cell membrane</location>
        <topology evidence="1">Multi-pass membrane protein</topology>
    </subcellularLocation>
</comment>
<feature type="region of interest" description="Disordered" evidence="7">
    <location>
        <begin position="393"/>
        <end position="461"/>
    </location>
</feature>
<dbReference type="InterPro" id="IPR049278">
    <property type="entry name" value="MS_channel_C"/>
</dbReference>
<feature type="compositionally biased region" description="Polar residues" evidence="7">
    <location>
        <begin position="445"/>
        <end position="454"/>
    </location>
</feature>
<name>A0A5B8SRS0_9GAMM</name>
<feature type="domain" description="Mechanosensitive ion channel MscS" evidence="9">
    <location>
        <begin position="214"/>
        <end position="283"/>
    </location>
</feature>
<dbReference type="SUPFAM" id="SSF50182">
    <property type="entry name" value="Sm-like ribonucleoproteins"/>
    <property type="match status" value="1"/>
</dbReference>
<evidence type="ECO:0000256" key="7">
    <source>
        <dbReference type="SAM" id="MobiDB-lite"/>
    </source>
</evidence>
<evidence type="ECO:0000256" key="4">
    <source>
        <dbReference type="ARBA" id="ARBA00022692"/>
    </source>
</evidence>
<keyword evidence="3" id="KW-1003">Cell membrane</keyword>
<evidence type="ECO:0000256" key="1">
    <source>
        <dbReference type="ARBA" id="ARBA00004651"/>
    </source>
</evidence>
<evidence type="ECO:0000259" key="9">
    <source>
        <dbReference type="Pfam" id="PF00924"/>
    </source>
</evidence>
<dbReference type="Gene3D" id="2.30.30.60">
    <property type="match status" value="1"/>
</dbReference>
<keyword evidence="5 8" id="KW-1133">Transmembrane helix</keyword>
<dbReference type="PANTHER" id="PTHR43634:SF2">
    <property type="entry name" value="LOW CONDUCTANCE MECHANOSENSITIVE CHANNEL YNAI"/>
    <property type="match status" value="1"/>
</dbReference>
<dbReference type="InterPro" id="IPR045042">
    <property type="entry name" value="YnaI-like"/>
</dbReference>
<sequence>MPNSKPWRKQKFRVGWMTSTDMLETLNELLAPWQQTFESWLGVSGWWLLPLLVIGLAIIADLVTRLLLWRLVPLLKKSKSRWDDTIALSIRTPLWVWIWGFALLYVATIISWHYDLGWLQQHLTELRNLFHLLILAWVGLRLTSRIKYRLIVPPAGHKAKPMDANQASVISKIVGATLLIVIGFLVLKQLGVSPSNLLAVGGLGGILIGFAARDVIANFFGGLAVHLDKPFLVGDWVCSPDRDIEGMVENIGWRLTRIRCFDSRPIYVPNALFSNIIVKNPSRMKNWRIYQTIGLRYEDIGQVRDITKAIREMLEDHDSIDTNQFMLVNFKHYDDYSLNLFCYAFSSTTDWVEHQDIQQDVMLRIADIVHENGAELALPTREVHLKDAMVWRQEDHSEERETDDEHDRDRDRQNESRQKESDDDQAAGKRVDKQRHNRPRGSRPGETSETPSSRSEQESES</sequence>
<evidence type="ECO:0000313" key="12">
    <source>
        <dbReference type="EMBL" id="QEA39832.1"/>
    </source>
</evidence>
<feature type="transmembrane region" description="Helical" evidence="8">
    <location>
        <begin position="193"/>
        <end position="212"/>
    </location>
</feature>
<dbReference type="AlphaFoldDB" id="A0A5B8SRS0"/>
<dbReference type="GO" id="GO:0008381">
    <property type="term" value="F:mechanosensitive monoatomic ion channel activity"/>
    <property type="evidence" value="ECO:0007669"/>
    <property type="project" value="UniProtKB-ARBA"/>
</dbReference>
<dbReference type="InterPro" id="IPR023408">
    <property type="entry name" value="MscS_beta-dom_sf"/>
</dbReference>
<evidence type="ECO:0000259" key="11">
    <source>
        <dbReference type="Pfam" id="PF21088"/>
    </source>
</evidence>
<proteinExistence type="inferred from homology"/>
<dbReference type="InterPro" id="IPR011014">
    <property type="entry name" value="MscS_channel_TM-2"/>
</dbReference>
<dbReference type="Pfam" id="PF21082">
    <property type="entry name" value="MS_channel_3rd"/>
    <property type="match status" value="1"/>
</dbReference>
<dbReference type="PANTHER" id="PTHR43634">
    <property type="entry name" value="OW CONDUCTANCE MECHANOSENSITIVE CHANNEL"/>
    <property type="match status" value="1"/>
</dbReference>
<evidence type="ECO:0000256" key="5">
    <source>
        <dbReference type="ARBA" id="ARBA00022989"/>
    </source>
</evidence>
<feature type="domain" description="Mechanosensitive ion channel MscS C-terminal" evidence="10">
    <location>
        <begin position="292"/>
        <end position="375"/>
    </location>
</feature>
<feature type="compositionally biased region" description="Basic residues" evidence="7">
    <location>
        <begin position="432"/>
        <end position="441"/>
    </location>
</feature>
<dbReference type="SUPFAM" id="SSF82689">
    <property type="entry name" value="Mechanosensitive channel protein MscS (YggB), C-terminal domain"/>
    <property type="match status" value="1"/>
</dbReference>
<dbReference type="GO" id="GO:0005886">
    <property type="term" value="C:plasma membrane"/>
    <property type="evidence" value="ECO:0007669"/>
    <property type="project" value="UniProtKB-SubCell"/>
</dbReference>
<evidence type="ECO:0000256" key="2">
    <source>
        <dbReference type="ARBA" id="ARBA00008017"/>
    </source>
</evidence>
<evidence type="ECO:0000256" key="8">
    <source>
        <dbReference type="SAM" id="Phobius"/>
    </source>
</evidence>
<feature type="transmembrane region" description="Helical" evidence="8">
    <location>
        <begin position="169"/>
        <end position="187"/>
    </location>
</feature>
<feature type="transmembrane region" description="Helical" evidence="8">
    <location>
        <begin position="47"/>
        <end position="72"/>
    </location>
</feature>
<reference evidence="12 13" key="1">
    <citation type="submission" date="2019-06" db="EMBL/GenBank/DDBJ databases">
        <title>Genome analyses of bacteria isolated from kimchi.</title>
        <authorList>
            <person name="Lee S."/>
            <person name="Ahn S."/>
            <person name="Roh S."/>
        </authorList>
    </citation>
    <scope>NUCLEOTIDE SEQUENCE [LARGE SCALE GENOMIC DNA]</scope>
    <source>
        <strain evidence="12 13">CBA4606</strain>
    </source>
</reference>
<dbReference type="Gene3D" id="1.10.287.1260">
    <property type="match status" value="1"/>
</dbReference>
<gene>
    <name evidence="12" type="ORF">FGL86_12620</name>
</gene>
<feature type="compositionally biased region" description="Basic and acidic residues" evidence="7">
    <location>
        <begin position="393"/>
        <end position="431"/>
    </location>
</feature>